<dbReference type="Proteomes" id="UP000094463">
    <property type="component" value="Chromosome"/>
</dbReference>
<keyword evidence="2" id="KW-0732">Signal</keyword>
<evidence type="ECO:0000313" key="3">
    <source>
        <dbReference type="EMBL" id="AOM82187.1"/>
    </source>
</evidence>
<name>A0A1D7QT85_9BACI</name>
<keyword evidence="4" id="KW-1185">Reference proteome</keyword>
<evidence type="ECO:0000256" key="2">
    <source>
        <dbReference type="SAM" id="SignalP"/>
    </source>
</evidence>
<evidence type="ECO:0000313" key="4">
    <source>
        <dbReference type="Proteomes" id="UP000094463"/>
    </source>
</evidence>
<keyword evidence="1" id="KW-1133">Transmembrane helix</keyword>
<protein>
    <recommendedName>
        <fullName evidence="5">SHOCT domain-containing protein</fullName>
    </recommendedName>
</protein>
<keyword evidence="1" id="KW-0472">Membrane</keyword>
<dbReference type="STRING" id="632773.BBEV_0816"/>
<evidence type="ECO:0008006" key="5">
    <source>
        <dbReference type="Google" id="ProtNLM"/>
    </source>
</evidence>
<accession>A0A1D7QT85</accession>
<dbReference type="KEGG" id="bbev:BBEV_0816"/>
<reference evidence="3 4" key="1">
    <citation type="submission" date="2015-08" db="EMBL/GenBank/DDBJ databases">
        <title>The complete genome sequence of Bacillus beveridgei MLTeJB.</title>
        <authorList>
            <person name="Hanson T.E."/>
            <person name="Mesa C."/>
            <person name="Basesman S.M."/>
            <person name="Oremland R.S."/>
        </authorList>
    </citation>
    <scope>NUCLEOTIDE SEQUENCE [LARGE SCALE GENOMIC DNA]</scope>
    <source>
        <strain evidence="3 4">MLTeJB</strain>
    </source>
</reference>
<dbReference type="AlphaFoldDB" id="A0A1D7QT85"/>
<evidence type="ECO:0000256" key="1">
    <source>
        <dbReference type="SAM" id="Phobius"/>
    </source>
</evidence>
<dbReference type="OrthoDB" id="2790201at2"/>
<organism evidence="3 4">
    <name type="scientific">Salisediminibacterium beveridgei</name>
    <dbReference type="NCBI Taxonomy" id="632773"/>
    <lineage>
        <taxon>Bacteria</taxon>
        <taxon>Bacillati</taxon>
        <taxon>Bacillota</taxon>
        <taxon>Bacilli</taxon>
        <taxon>Bacillales</taxon>
        <taxon>Bacillaceae</taxon>
        <taxon>Salisediminibacterium</taxon>
    </lineage>
</organism>
<feature type="transmembrane region" description="Helical" evidence="1">
    <location>
        <begin position="273"/>
        <end position="291"/>
    </location>
</feature>
<dbReference type="EMBL" id="CP012502">
    <property type="protein sequence ID" value="AOM82187.1"/>
    <property type="molecule type" value="Genomic_DNA"/>
</dbReference>
<feature type="chain" id="PRO_5009099096" description="SHOCT domain-containing protein" evidence="2">
    <location>
        <begin position="30"/>
        <end position="343"/>
    </location>
</feature>
<keyword evidence="1" id="KW-0812">Transmembrane</keyword>
<feature type="signal peptide" evidence="2">
    <location>
        <begin position="1"/>
        <end position="29"/>
    </location>
</feature>
<proteinExistence type="predicted"/>
<dbReference type="RefSeq" id="WP_069364302.1">
    <property type="nucleotide sequence ID" value="NZ_CP012502.1"/>
</dbReference>
<gene>
    <name evidence="3" type="ORF">BBEV_0816</name>
</gene>
<sequence length="343" mass="38457">MTRLFNCKTISAVMGMILLASLLPATVSADEQELYYDELLVQVMPHYVEPEGWTEGQPLVLVGQHGVLRNPSEEGVTPRIEIQVPVNEPDFYLSLVGDFDDEDTVYEVNHEFDEATGTVSWVPDEEIPAGEAYQFVIEYYMDPIDVDGDRHTFSYHYLLDYDAADLSIMLFEPYGASDFTVDQEEDRQTDMFNIPVFGFDREDVAAGSEDSFVVSYEKRDPITTLDALETMEPPDDDIHAGFRNDLDDFPEDHPDLAGMDGAGGTTLIDTTSAIIISGAIVIAAVLVFFGLRARPSDVSKNGRNAAQAEDDLNKERQRLRKQYMDGSLTDDEYKKAMRKLANK</sequence>